<feature type="domain" description="N-acetyltransferase" evidence="3">
    <location>
        <begin position="5"/>
        <end position="171"/>
    </location>
</feature>
<dbReference type="KEGG" id="ssau:H8M03_00990"/>
<dbReference type="PROSITE" id="PS51186">
    <property type="entry name" value="GNAT"/>
    <property type="match status" value="1"/>
</dbReference>
<dbReference type="EMBL" id="CP060697">
    <property type="protein sequence ID" value="QNM82972.1"/>
    <property type="molecule type" value="Genomic_DNA"/>
</dbReference>
<dbReference type="PANTHER" id="PTHR43877">
    <property type="entry name" value="AMINOALKYLPHOSPHONATE N-ACETYLTRANSFERASE-RELATED-RELATED"/>
    <property type="match status" value="1"/>
</dbReference>
<dbReference type="SUPFAM" id="SSF55729">
    <property type="entry name" value="Acyl-CoA N-acyltransferases (Nat)"/>
    <property type="match status" value="1"/>
</dbReference>
<keyword evidence="1 4" id="KW-0808">Transferase</keyword>
<dbReference type="InterPro" id="IPR016181">
    <property type="entry name" value="Acyl_CoA_acyltransferase"/>
</dbReference>
<evidence type="ECO:0000313" key="4">
    <source>
        <dbReference type="EMBL" id="QNM82972.1"/>
    </source>
</evidence>
<protein>
    <submittedName>
        <fullName evidence="4">GNAT family N-acetyltransferase</fullName>
    </submittedName>
</protein>
<gene>
    <name evidence="4" type="ORF">H8M03_00990</name>
</gene>
<evidence type="ECO:0000256" key="1">
    <source>
        <dbReference type="ARBA" id="ARBA00022679"/>
    </source>
</evidence>
<evidence type="ECO:0000313" key="5">
    <source>
        <dbReference type="Proteomes" id="UP000515861"/>
    </source>
</evidence>
<evidence type="ECO:0000259" key="3">
    <source>
        <dbReference type="PROSITE" id="PS51186"/>
    </source>
</evidence>
<keyword evidence="5" id="KW-1185">Reference proteome</keyword>
<dbReference type="InterPro" id="IPR000182">
    <property type="entry name" value="GNAT_dom"/>
</dbReference>
<accession>A0A7G9L2X3</accession>
<keyword evidence="2" id="KW-0012">Acyltransferase</keyword>
<dbReference type="Pfam" id="PF00583">
    <property type="entry name" value="Acetyltransf_1"/>
    <property type="match status" value="1"/>
</dbReference>
<dbReference type="InterPro" id="IPR050832">
    <property type="entry name" value="Bact_Acetyltransf"/>
</dbReference>
<sequence>MSAAVTYRDARPDDAAALSALFGRSFTETFGHLYQPGDLAAFLAEQSPDRWADQLADPDFAVRIAAAGSEAVGLIKLGPLKLPVDNARDALELRQLYVDRSFHGEGVAAALMDWLAEEAGRRGARELYLSVYADNHRARRFYARYGFEYVGPTVFIVGDHVDEDVILRRAL</sequence>
<evidence type="ECO:0000256" key="2">
    <source>
        <dbReference type="ARBA" id="ARBA00023315"/>
    </source>
</evidence>
<reference evidence="4 5" key="1">
    <citation type="submission" date="2020-08" db="EMBL/GenBank/DDBJ databases">
        <title>Sphingomonas sp. sand1-3 16S ribosomal RNA gene Genome sequencing and assembly.</title>
        <authorList>
            <person name="Kang M."/>
        </authorList>
    </citation>
    <scope>NUCLEOTIDE SEQUENCE [LARGE SCALE GENOMIC DNA]</scope>
    <source>
        <strain evidence="5">sand1-3</strain>
    </source>
</reference>
<organism evidence="4 5">
    <name type="scientific">Sphingomonas sabuli</name>
    <dbReference type="NCBI Taxonomy" id="2764186"/>
    <lineage>
        <taxon>Bacteria</taxon>
        <taxon>Pseudomonadati</taxon>
        <taxon>Pseudomonadota</taxon>
        <taxon>Alphaproteobacteria</taxon>
        <taxon>Sphingomonadales</taxon>
        <taxon>Sphingomonadaceae</taxon>
        <taxon>Sphingomonas</taxon>
    </lineage>
</organism>
<dbReference type="GO" id="GO:0016747">
    <property type="term" value="F:acyltransferase activity, transferring groups other than amino-acyl groups"/>
    <property type="evidence" value="ECO:0007669"/>
    <property type="project" value="InterPro"/>
</dbReference>
<dbReference type="AlphaFoldDB" id="A0A7G9L2X3"/>
<proteinExistence type="predicted"/>
<dbReference type="RefSeq" id="WP_187479927.1">
    <property type="nucleotide sequence ID" value="NZ_CP060697.1"/>
</dbReference>
<dbReference type="CDD" id="cd04301">
    <property type="entry name" value="NAT_SF"/>
    <property type="match status" value="1"/>
</dbReference>
<name>A0A7G9L2X3_9SPHN</name>
<dbReference type="Proteomes" id="UP000515861">
    <property type="component" value="Chromosome"/>
</dbReference>
<dbReference type="Gene3D" id="3.40.630.30">
    <property type="match status" value="1"/>
</dbReference>